<dbReference type="InterPro" id="IPR012349">
    <property type="entry name" value="Split_barrel_FMN-bd"/>
</dbReference>
<dbReference type="PATRIC" id="fig|1316928.3.peg.1488"/>
<name>R7YCA6_9ACTN</name>
<dbReference type="EMBL" id="AQPW01000005">
    <property type="protein sequence ID" value="EON33622.1"/>
    <property type="molecule type" value="Genomic_DNA"/>
</dbReference>
<reference evidence="1 2" key="1">
    <citation type="journal article" date="2013" name="Genome Announc.">
        <title>Draft Genome Sequence of a Benzothiophene-Desulfurizing Bacterium, Gordona terrae Strain C-6.</title>
        <authorList>
            <person name="Wang W."/>
            <person name="Ma T."/>
            <person name="Ren Y."/>
            <person name="Li G."/>
        </authorList>
    </citation>
    <scope>NUCLEOTIDE SEQUENCE [LARGE SCALE GENOMIC DNA]</scope>
    <source>
        <strain evidence="1 2">C-6</strain>
    </source>
</reference>
<proteinExistence type="predicted"/>
<evidence type="ECO:0000313" key="2">
    <source>
        <dbReference type="Proteomes" id="UP000013569"/>
    </source>
</evidence>
<sequence>MGEKETVMVDEAVRVLTTDEAWDLLGAAELGRIALSVDGQPDIFPVNFHATPDRVLLRTGEGTKLSELAVNSRVAFEADGYTDSDGWSVVAKGTARILVSLQEIEAADQLPLRPWIATMKYNYVEITVDSITARRFEFGPEPERYPV</sequence>
<dbReference type="SUPFAM" id="SSF50475">
    <property type="entry name" value="FMN-binding split barrel"/>
    <property type="match status" value="1"/>
</dbReference>
<comment type="caution">
    <text evidence="1">The sequence shown here is derived from an EMBL/GenBank/DDBJ whole genome shotgun (WGS) entry which is preliminary data.</text>
</comment>
<dbReference type="Pfam" id="PF12900">
    <property type="entry name" value="Pyridox_ox_2"/>
    <property type="match status" value="1"/>
</dbReference>
<gene>
    <name evidence="1" type="ORF">GTC6_07414</name>
</gene>
<dbReference type="Proteomes" id="UP000013569">
    <property type="component" value="Unassembled WGS sequence"/>
</dbReference>
<dbReference type="Gene3D" id="2.30.110.10">
    <property type="entry name" value="Electron Transport, Fmn-binding Protein, Chain A"/>
    <property type="match status" value="1"/>
</dbReference>
<protein>
    <submittedName>
        <fullName evidence="1">Pyridoxamine 5'-phosphate oxidase-related FMN-binding protein</fullName>
    </submittedName>
</protein>
<organism evidence="1 2">
    <name type="scientific">Gordonia terrae C-6</name>
    <dbReference type="NCBI Taxonomy" id="1316928"/>
    <lineage>
        <taxon>Bacteria</taxon>
        <taxon>Bacillati</taxon>
        <taxon>Actinomycetota</taxon>
        <taxon>Actinomycetes</taxon>
        <taxon>Mycobacteriales</taxon>
        <taxon>Gordoniaceae</taxon>
        <taxon>Gordonia</taxon>
    </lineage>
</organism>
<accession>R7YCA6</accession>
<dbReference type="AlphaFoldDB" id="R7YCA6"/>
<evidence type="ECO:0000313" key="1">
    <source>
        <dbReference type="EMBL" id="EON33622.1"/>
    </source>
</evidence>
<dbReference type="InterPro" id="IPR024747">
    <property type="entry name" value="Pyridox_Oxase-rel"/>
</dbReference>